<gene>
    <name evidence="4" type="ORF">Y10_25750</name>
</gene>
<keyword evidence="5" id="KW-1185">Reference proteome</keyword>
<evidence type="ECO:0000256" key="1">
    <source>
        <dbReference type="SAM" id="MobiDB-lite"/>
    </source>
</evidence>
<sequence>MKYPEKSIYFIFLFLFLGFFATAQETGDKNNVNVAPSEKFKSPDPLVVETQPLTEIEGIEVVVDSSETDTLPKKKPLLTSKVIDNAKGYRKYNVKENKIYLYDDAYLKYGDMELNAGQIIVDLNKNEAYAKGIVDSTGTYTQLPVFNQGGQSVNPDSLLVNIDTQKGLVYGSRTVQGEMNVRTEIVKKENDTLYYIYNTKLTTSSHPDDDPEYYIKIDKGVLVPGVKVIAGVSQMFFYDVPTPIVAPFAFFPMTSERKSGLIFPTFGEGSRGYFIQNGGYYFAISDYVDLALQGDYYTNGSYGFSAQSAYSLRYKFSGNFNINYENLISGQKGFSNYGRTSIYNIRWSHSQDAKASANSRFSASVNLGSSRYYQQSLDQSTTSNFLNNTMSSSISYSKTFPEYPSVNLSLTATHSQNTNTEVINMTLPTLQASVERIYPFAPANGAKKGIFQNINFQYSVNAKNEIQTVDSLFFKKEMFEDAELGFRHSIPVTTNFKLFKYLSASLNFNYTDVWQFQTVRYNDYDNALNEATIDTVSGFDRFGTYNFGASLGTTLYGTFNFGEDKKIQAIRHVVRPSVSYAYTPSFDNYYDYYIADAEGTVADYTRFNGGMYGSPGRNLSNTVSFSLNNTLEAKVRDKDSTATEPKKIKLLNNLNFSTGYNIAADSLAWSPLTMTGSTNFFDNKMTVNFGATFDPYAIDASGTRIEQFNIDNGGSLFRLTKANLTTNYSFSSKSFKKKNKDDDEEENPENQVTGGRTDDLFGQNQDFSNADAMGRNKKETKEIENENYSNGVPWDLKFAYSLTYSNPARQQELTTNSLMFSGNIELSPRWKVGVSSGYDFKEHGFTYTQFRFQRDLESWQLNFNWVPFSARSSWYFFIGINSSVLSDLKWEKRRPYDQNL</sequence>
<evidence type="ECO:0000259" key="3">
    <source>
        <dbReference type="Pfam" id="PF19838"/>
    </source>
</evidence>
<evidence type="ECO:0000256" key="2">
    <source>
        <dbReference type="SAM" id="SignalP"/>
    </source>
</evidence>
<name>A0ABQ5MLC9_9FLAO</name>
<dbReference type="EMBL" id="BRVO01000003">
    <property type="protein sequence ID" value="GLB50207.1"/>
    <property type="molecule type" value="Genomic_DNA"/>
</dbReference>
<organism evidence="4 5">
    <name type="scientific">Neptunitalea lumnitzerae</name>
    <dbReference type="NCBI Taxonomy" id="2965509"/>
    <lineage>
        <taxon>Bacteria</taxon>
        <taxon>Pseudomonadati</taxon>
        <taxon>Bacteroidota</taxon>
        <taxon>Flavobacteriia</taxon>
        <taxon>Flavobacteriales</taxon>
        <taxon>Flavobacteriaceae</taxon>
        <taxon>Neptunitalea</taxon>
    </lineage>
</organism>
<dbReference type="RefSeq" id="WP_281765839.1">
    <property type="nucleotide sequence ID" value="NZ_BRVO01000003.1"/>
</dbReference>
<feature type="signal peptide" evidence="2">
    <location>
        <begin position="1"/>
        <end position="23"/>
    </location>
</feature>
<feature type="domain" description="LPS-assembly protein LptD central" evidence="3">
    <location>
        <begin position="228"/>
        <end position="696"/>
    </location>
</feature>
<keyword evidence="2" id="KW-0732">Signal</keyword>
<reference evidence="4" key="1">
    <citation type="submission" date="2022-07" db="EMBL/GenBank/DDBJ databases">
        <title>Taxonomy of Novel Oxalotrophic and Methylotrophic Bacteria.</title>
        <authorList>
            <person name="Sahin N."/>
            <person name="Tani A."/>
        </authorList>
    </citation>
    <scope>NUCLEOTIDE SEQUENCE</scope>
    <source>
        <strain evidence="4">Y10</strain>
    </source>
</reference>
<feature type="chain" id="PRO_5047284849" evidence="2">
    <location>
        <begin position="24"/>
        <end position="900"/>
    </location>
</feature>
<accession>A0ABQ5MLC9</accession>
<evidence type="ECO:0000313" key="5">
    <source>
        <dbReference type="Proteomes" id="UP001143543"/>
    </source>
</evidence>
<feature type="region of interest" description="Disordered" evidence="1">
    <location>
        <begin position="733"/>
        <end position="771"/>
    </location>
</feature>
<dbReference type="PANTHER" id="PTHR30189">
    <property type="entry name" value="LPS-ASSEMBLY PROTEIN"/>
    <property type="match status" value="1"/>
</dbReference>
<evidence type="ECO:0000313" key="4">
    <source>
        <dbReference type="EMBL" id="GLB50207.1"/>
    </source>
</evidence>
<proteinExistence type="predicted"/>
<protein>
    <submittedName>
        <fullName evidence="4">Organic solvent tolerance protein OstA</fullName>
    </submittedName>
</protein>
<dbReference type="InterPro" id="IPR050218">
    <property type="entry name" value="LptD"/>
</dbReference>
<dbReference type="PANTHER" id="PTHR30189:SF1">
    <property type="entry name" value="LPS-ASSEMBLY PROTEIN LPTD"/>
    <property type="match status" value="1"/>
</dbReference>
<dbReference type="Pfam" id="PF19838">
    <property type="entry name" value="LptD_2"/>
    <property type="match status" value="1"/>
</dbReference>
<comment type="caution">
    <text evidence="4">The sequence shown here is derived from an EMBL/GenBank/DDBJ whole genome shotgun (WGS) entry which is preliminary data.</text>
</comment>
<dbReference type="InterPro" id="IPR045659">
    <property type="entry name" value="LptD_2"/>
</dbReference>
<dbReference type="Proteomes" id="UP001143543">
    <property type="component" value="Unassembled WGS sequence"/>
</dbReference>